<proteinExistence type="predicted"/>
<dbReference type="Proteomes" id="UP000589085">
    <property type="component" value="Unassembled WGS sequence"/>
</dbReference>
<evidence type="ECO:0000313" key="2">
    <source>
        <dbReference type="EMBL" id="MBB2158805.1"/>
    </source>
</evidence>
<dbReference type="RefSeq" id="WP_182995661.1">
    <property type="nucleotide sequence ID" value="NZ_JABEQJ010000001.1"/>
</dbReference>
<accession>A0A7W4NQ62</accession>
<gene>
    <name evidence="2" type="ORF">HLH48_01190</name>
</gene>
<evidence type="ECO:0000256" key="1">
    <source>
        <dbReference type="SAM" id="SignalP"/>
    </source>
</evidence>
<organism evidence="2 3">
    <name type="scientific">Gluconacetobacter sacchari</name>
    <dbReference type="NCBI Taxonomy" id="92759"/>
    <lineage>
        <taxon>Bacteria</taxon>
        <taxon>Pseudomonadati</taxon>
        <taxon>Pseudomonadota</taxon>
        <taxon>Alphaproteobacteria</taxon>
        <taxon>Acetobacterales</taxon>
        <taxon>Acetobacteraceae</taxon>
        <taxon>Gluconacetobacter</taxon>
    </lineage>
</organism>
<dbReference type="AlphaFoldDB" id="A0A7W4NQ62"/>
<sequence length="179" mass="18382">MATANPFVILSLAALLAGITVSAPALADTPQANCAPDKPILPDDLHGWASPTHLAAADTVSALDHAILLPGQAVLAALRPTPDVSYALRPDDRGGTVSSGGMMVFNAPRAGTYRIMLDARAWLDVVRDGASIGSTHHGRGPACSGIGKMVDFPLPAGRAIVQISGSPKPEIEIMVIPVP</sequence>
<feature type="signal peptide" evidence="1">
    <location>
        <begin position="1"/>
        <end position="27"/>
    </location>
</feature>
<evidence type="ECO:0000313" key="3">
    <source>
        <dbReference type="Proteomes" id="UP000589085"/>
    </source>
</evidence>
<protein>
    <recommendedName>
        <fullName evidence="4">Homogentisate 1,2-dioxygenase</fullName>
    </recommendedName>
</protein>
<reference evidence="2 3" key="1">
    <citation type="submission" date="2020-04" db="EMBL/GenBank/DDBJ databases">
        <title>Description of novel Gluconacetobacter.</title>
        <authorList>
            <person name="Sombolestani A."/>
        </authorList>
    </citation>
    <scope>NUCLEOTIDE SEQUENCE [LARGE SCALE GENOMIC DNA]</scope>
    <source>
        <strain evidence="2 3">LMG 19747</strain>
    </source>
</reference>
<feature type="chain" id="PRO_5031423403" description="Homogentisate 1,2-dioxygenase" evidence="1">
    <location>
        <begin position="28"/>
        <end position="179"/>
    </location>
</feature>
<dbReference type="EMBL" id="JABEQJ010000001">
    <property type="protein sequence ID" value="MBB2158805.1"/>
    <property type="molecule type" value="Genomic_DNA"/>
</dbReference>
<evidence type="ECO:0008006" key="4">
    <source>
        <dbReference type="Google" id="ProtNLM"/>
    </source>
</evidence>
<comment type="caution">
    <text evidence="2">The sequence shown here is derived from an EMBL/GenBank/DDBJ whole genome shotgun (WGS) entry which is preliminary data.</text>
</comment>
<keyword evidence="1" id="KW-0732">Signal</keyword>
<name>A0A7W4NQ62_9PROT</name>